<feature type="transmembrane region" description="Helical" evidence="2">
    <location>
        <begin position="31"/>
        <end position="52"/>
    </location>
</feature>
<protein>
    <submittedName>
        <fullName evidence="3">Uncharacterized protein</fullName>
    </submittedName>
</protein>
<dbReference type="EMBL" id="JAMRXG010000013">
    <property type="protein sequence ID" value="MCM6777116.1"/>
    <property type="molecule type" value="Genomic_DNA"/>
</dbReference>
<feature type="transmembrane region" description="Helical" evidence="2">
    <location>
        <begin position="368"/>
        <end position="390"/>
    </location>
</feature>
<sequence>MAHHAEPPDPTPGSSGDDQHRRSVRRLQRHLWWMLSLVVTVLLAGGTVHSWFKADRPDFSEAVIGTVAVNSEQVDAAVAQQWKPGDTYYRIPTGVLMLSLEFVNPYAVKATGMIWQRLDASLPPDIVHGVLLPEGDNPRTVTPAFNFDDRGTRIEVWSFNGIFRQQFDYRNYPLDRQDVWLRMRSADLHKPVQLVPDFEAFPKPWEPAKLAGLDPGLVLGNWHADYTVFSFEHREFGLQHNRMAYQASDLYFNLGIDRSLVGPLIGRIVPVLLLALLMFLSLFVITTDPDRRTISGFTAFAIIGFSVSTVLVVAVNDNAARTETGSAGISYIEFWYFALYAMTLLVAFNATMLLTGGLRRFVAWRENLLPKLVFWPVFTGLMFIATVAFLGP</sequence>
<keyword evidence="2" id="KW-0812">Transmembrane</keyword>
<comment type="caution">
    <text evidence="3">The sequence shown here is derived from an EMBL/GenBank/DDBJ whole genome shotgun (WGS) entry which is preliminary data.</text>
</comment>
<keyword evidence="2" id="KW-0472">Membrane</keyword>
<dbReference type="RefSeq" id="WP_251915890.1">
    <property type="nucleotide sequence ID" value="NZ_JAMRXG010000013.1"/>
</dbReference>
<name>A0A9X2J1K6_9NOCA</name>
<dbReference type="AlphaFoldDB" id="A0A9X2J1K6"/>
<keyword evidence="2" id="KW-1133">Transmembrane helix</keyword>
<evidence type="ECO:0000256" key="2">
    <source>
        <dbReference type="SAM" id="Phobius"/>
    </source>
</evidence>
<feature type="transmembrane region" description="Helical" evidence="2">
    <location>
        <begin position="297"/>
        <end position="315"/>
    </location>
</feature>
<reference evidence="3" key="1">
    <citation type="submission" date="2022-06" db="EMBL/GenBank/DDBJ databases">
        <title>Novel species in genus nocardia.</title>
        <authorList>
            <person name="Li F."/>
        </authorList>
    </citation>
    <scope>NUCLEOTIDE SEQUENCE</scope>
    <source>
        <strain evidence="3">CDC141</strain>
    </source>
</reference>
<feature type="transmembrane region" description="Helical" evidence="2">
    <location>
        <begin position="335"/>
        <end position="356"/>
    </location>
</feature>
<evidence type="ECO:0000313" key="4">
    <source>
        <dbReference type="Proteomes" id="UP001139157"/>
    </source>
</evidence>
<evidence type="ECO:0000256" key="1">
    <source>
        <dbReference type="SAM" id="MobiDB-lite"/>
    </source>
</evidence>
<feature type="region of interest" description="Disordered" evidence="1">
    <location>
        <begin position="1"/>
        <end position="21"/>
    </location>
</feature>
<feature type="transmembrane region" description="Helical" evidence="2">
    <location>
        <begin position="264"/>
        <end position="285"/>
    </location>
</feature>
<dbReference type="Proteomes" id="UP001139157">
    <property type="component" value="Unassembled WGS sequence"/>
</dbReference>
<accession>A0A9X2J1K6</accession>
<gene>
    <name evidence="3" type="ORF">NDR86_26870</name>
</gene>
<keyword evidence="4" id="KW-1185">Reference proteome</keyword>
<evidence type="ECO:0000313" key="3">
    <source>
        <dbReference type="EMBL" id="MCM6777116.1"/>
    </source>
</evidence>
<proteinExistence type="predicted"/>
<organism evidence="3 4">
    <name type="scientific">Nocardia pulmonis</name>
    <dbReference type="NCBI Taxonomy" id="2951408"/>
    <lineage>
        <taxon>Bacteria</taxon>
        <taxon>Bacillati</taxon>
        <taxon>Actinomycetota</taxon>
        <taxon>Actinomycetes</taxon>
        <taxon>Mycobacteriales</taxon>
        <taxon>Nocardiaceae</taxon>
        <taxon>Nocardia</taxon>
    </lineage>
</organism>